<dbReference type="Gene3D" id="2.30.110.10">
    <property type="entry name" value="Electron Transport, Fmn-binding Protein, Chain A"/>
    <property type="match status" value="1"/>
</dbReference>
<dbReference type="EMBL" id="BAABHM010000010">
    <property type="protein sequence ID" value="GAA4698551.1"/>
    <property type="molecule type" value="Genomic_DNA"/>
</dbReference>
<comment type="caution">
    <text evidence="2">The sequence shown here is derived from an EMBL/GenBank/DDBJ whole genome shotgun (WGS) entry which is preliminary data.</text>
</comment>
<dbReference type="NCBIfam" id="TIGR00026">
    <property type="entry name" value="hi_GC_TIGR00026"/>
    <property type="match status" value="1"/>
</dbReference>
<evidence type="ECO:0000313" key="3">
    <source>
        <dbReference type="Proteomes" id="UP001500843"/>
    </source>
</evidence>
<accession>A0ABP8X088</accession>
<keyword evidence="1" id="KW-0812">Transmembrane</keyword>
<dbReference type="Proteomes" id="UP001500843">
    <property type="component" value="Unassembled WGS sequence"/>
</dbReference>
<protein>
    <recommendedName>
        <fullName evidence="4">Deazaflavin-dependent oxidoreductase (Nitroreductase family)</fullName>
    </recommendedName>
</protein>
<keyword evidence="1" id="KW-0472">Membrane</keyword>
<evidence type="ECO:0008006" key="4">
    <source>
        <dbReference type="Google" id="ProtNLM"/>
    </source>
</evidence>
<gene>
    <name evidence="2" type="ORF">GCM10023198_18800</name>
</gene>
<feature type="transmembrane region" description="Helical" evidence="1">
    <location>
        <begin position="6"/>
        <end position="25"/>
    </location>
</feature>
<name>A0ABP8X088_9MICO</name>
<reference evidence="3" key="1">
    <citation type="journal article" date="2019" name="Int. J. Syst. Evol. Microbiol.">
        <title>The Global Catalogue of Microorganisms (GCM) 10K type strain sequencing project: providing services to taxonomists for standard genome sequencing and annotation.</title>
        <authorList>
            <consortium name="The Broad Institute Genomics Platform"/>
            <consortium name="The Broad Institute Genome Sequencing Center for Infectious Disease"/>
            <person name="Wu L."/>
            <person name="Ma J."/>
        </authorList>
    </citation>
    <scope>NUCLEOTIDE SEQUENCE [LARGE SCALE GENOMIC DNA]</scope>
    <source>
        <strain evidence="3">JCM 17975</strain>
    </source>
</reference>
<keyword evidence="1" id="KW-1133">Transmembrane helix</keyword>
<dbReference type="InterPro" id="IPR012349">
    <property type="entry name" value="Split_barrel_FMN-bd"/>
</dbReference>
<keyword evidence="3" id="KW-1185">Reference proteome</keyword>
<organism evidence="2 3">
    <name type="scientific">Promicromonospora umidemergens</name>
    <dbReference type="NCBI Taxonomy" id="629679"/>
    <lineage>
        <taxon>Bacteria</taxon>
        <taxon>Bacillati</taxon>
        <taxon>Actinomycetota</taxon>
        <taxon>Actinomycetes</taxon>
        <taxon>Micrococcales</taxon>
        <taxon>Promicromonosporaceae</taxon>
        <taxon>Promicromonospora</taxon>
    </lineage>
</organism>
<sequence>MWVWILWVVVGLLAVGLCAFFALVVTMRTKNRRGLLLVRRFGRRFGRPIEMRTAGEPGASAAVIRHVGRRSGTPYATPIGVYPMGDDFIVYLPYGPEVDWLRNVLAAGSAELRAEGRTRVVAPRVVEPAEALPHLSAADRRVARLFGVTDFLVLERAPVASGGTA</sequence>
<proteinExistence type="predicted"/>
<dbReference type="InterPro" id="IPR004378">
    <property type="entry name" value="F420H2_quin_Rdtase"/>
</dbReference>
<evidence type="ECO:0000313" key="2">
    <source>
        <dbReference type="EMBL" id="GAA4698551.1"/>
    </source>
</evidence>
<evidence type="ECO:0000256" key="1">
    <source>
        <dbReference type="SAM" id="Phobius"/>
    </source>
</evidence>
<dbReference type="Pfam" id="PF04075">
    <property type="entry name" value="F420H2_quin_red"/>
    <property type="match status" value="1"/>
</dbReference>
<dbReference type="RefSeq" id="WP_253877401.1">
    <property type="nucleotide sequence ID" value="NZ_BAABHM010000010.1"/>
</dbReference>